<evidence type="ECO:0000313" key="2">
    <source>
        <dbReference type="EMBL" id="KAF6131234.1"/>
    </source>
</evidence>
<proteinExistence type="predicted"/>
<organism evidence="2 3">
    <name type="scientific">Phyllostomus discolor</name>
    <name type="common">pale spear-nosed bat</name>
    <dbReference type="NCBI Taxonomy" id="89673"/>
    <lineage>
        <taxon>Eukaryota</taxon>
        <taxon>Metazoa</taxon>
        <taxon>Chordata</taxon>
        <taxon>Craniata</taxon>
        <taxon>Vertebrata</taxon>
        <taxon>Euteleostomi</taxon>
        <taxon>Mammalia</taxon>
        <taxon>Eutheria</taxon>
        <taxon>Laurasiatheria</taxon>
        <taxon>Chiroptera</taxon>
        <taxon>Yangochiroptera</taxon>
        <taxon>Phyllostomidae</taxon>
        <taxon>Phyllostominae</taxon>
        <taxon>Phyllostomus</taxon>
    </lineage>
</organism>
<feature type="compositionally biased region" description="Polar residues" evidence="1">
    <location>
        <begin position="1"/>
        <end position="15"/>
    </location>
</feature>
<feature type="region of interest" description="Disordered" evidence="1">
    <location>
        <begin position="110"/>
        <end position="132"/>
    </location>
</feature>
<gene>
    <name evidence="2" type="ORF">HJG60_008094</name>
</gene>
<evidence type="ECO:0000313" key="3">
    <source>
        <dbReference type="Proteomes" id="UP000664940"/>
    </source>
</evidence>
<feature type="region of interest" description="Disordered" evidence="1">
    <location>
        <begin position="75"/>
        <end position="97"/>
    </location>
</feature>
<accession>A0A834BLN1</accession>
<protein>
    <submittedName>
        <fullName evidence="2">Uncharacterized protein</fullName>
    </submittedName>
</protein>
<comment type="caution">
    <text evidence="2">The sequence shown here is derived from an EMBL/GenBank/DDBJ whole genome shotgun (WGS) entry which is preliminary data.</text>
</comment>
<dbReference type="EMBL" id="JABVXQ010000001">
    <property type="protein sequence ID" value="KAF6131234.1"/>
    <property type="molecule type" value="Genomic_DNA"/>
</dbReference>
<evidence type="ECO:0000256" key="1">
    <source>
        <dbReference type="SAM" id="MobiDB-lite"/>
    </source>
</evidence>
<feature type="region of interest" description="Disordered" evidence="1">
    <location>
        <begin position="1"/>
        <end position="40"/>
    </location>
</feature>
<name>A0A834BLN1_9CHIR</name>
<reference evidence="2 3" key="1">
    <citation type="journal article" date="2020" name="Nature">
        <title>Six reference-quality genomes reveal evolution of bat adaptations.</title>
        <authorList>
            <person name="Jebb D."/>
            <person name="Huang Z."/>
            <person name="Pippel M."/>
            <person name="Hughes G.M."/>
            <person name="Lavrichenko K."/>
            <person name="Devanna P."/>
            <person name="Winkler S."/>
            <person name="Jermiin L.S."/>
            <person name="Skirmuntt E.C."/>
            <person name="Katzourakis A."/>
            <person name="Burkitt-Gray L."/>
            <person name="Ray D.A."/>
            <person name="Sullivan K.A.M."/>
            <person name="Roscito J.G."/>
            <person name="Kirilenko B.M."/>
            <person name="Davalos L.M."/>
            <person name="Corthals A.P."/>
            <person name="Power M.L."/>
            <person name="Jones G."/>
            <person name="Ransome R.D."/>
            <person name="Dechmann D.K.N."/>
            <person name="Locatelli A.G."/>
            <person name="Puechmaille S.J."/>
            <person name="Fedrigo O."/>
            <person name="Jarvis E.D."/>
            <person name="Hiller M."/>
            <person name="Vernes S.C."/>
            <person name="Myers E.W."/>
            <person name="Teeling E.C."/>
        </authorList>
    </citation>
    <scope>NUCLEOTIDE SEQUENCE [LARGE SCALE GENOMIC DNA]</scope>
    <source>
        <strain evidence="2">Bat1K_MPI-CBG_1</strain>
    </source>
</reference>
<dbReference type="Proteomes" id="UP000664940">
    <property type="component" value="Unassembled WGS sequence"/>
</dbReference>
<sequence length="132" mass="13681">MEWGSHQSSATSQVGTLGPRGGWAPVGPFPHPSAHQPVLAGTFSKCPPPLGHRRVPARAVGEGVGSLDLCRKPPSCPAHGWSPKTPQGAPGPSGHPTCLSRECQTVSRPEVKVSMESPGHRALPPAHRCLGA</sequence>
<dbReference type="AlphaFoldDB" id="A0A834BLN1"/>